<gene>
    <name evidence="6" type="ORF">CUREI_00125</name>
</gene>
<dbReference type="Pfam" id="PF00440">
    <property type="entry name" value="TetR_N"/>
    <property type="match status" value="1"/>
</dbReference>
<proteinExistence type="predicted"/>
<keyword evidence="3" id="KW-0804">Transcription</keyword>
<dbReference type="SUPFAM" id="SSF48498">
    <property type="entry name" value="Tetracyclin repressor-like, C-terminal domain"/>
    <property type="match status" value="1"/>
</dbReference>
<dbReference type="Gene3D" id="1.10.357.10">
    <property type="entry name" value="Tetracycline Repressor, domain 2"/>
    <property type="match status" value="1"/>
</dbReference>
<dbReference type="RefSeq" id="WP_038608981.1">
    <property type="nucleotide sequence ID" value="NZ_CP009215.1"/>
</dbReference>
<dbReference type="HOGENOM" id="CLU_069356_17_3_11"/>
<dbReference type="PROSITE" id="PS50977">
    <property type="entry name" value="HTH_TETR_2"/>
    <property type="match status" value="1"/>
</dbReference>
<accession>A0A077HI63</accession>
<dbReference type="InterPro" id="IPR001647">
    <property type="entry name" value="HTH_TetR"/>
</dbReference>
<feature type="domain" description="HTH tetR-type" evidence="5">
    <location>
        <begin position="6"/>
        <end position="66"/>
    </location>
</feature>
<evidence type="ECO:0000256" key="1">
    <source>
        <dbReference type="ARBA" id="ARBA00023015"/>
    </source>
</evidence>
<sequence length="184" mass="19937">MRADARAKRDQIIAAALAQIGSRPNSEITLEGIAADAGVGIATLYRHFPSRAALYDACAIVFLEQIETLLDATLDGFEEDPAGRFERFVWTLVESSVGILTTALAAEPSAEAVVERRDAFMDKVQLLIDAAAPYGIIAPGQSPWHLATELIMATRPLAAPLAELFPDVRDRLVRHLIAGWRTTA</sequence>
<reference evidence="6 7" key="1">
    <citation type="submission" date="2014-08" db="EMBL/GenBank/DDBJ databases">
        <title>Complete genome sequence of Corynebacterium ureicelerivorans DSM 45051, a lipophilic and urea-splitting isolate from a blood culture of a septicaemia patient.</title>
        <authorList>
            <person name="Tippelt A."/>
            <person name="Albersmeier A."/>
            <person name="Brinkrolf K."/>
            <person name="Ruckert C."/>
            <person name="Tauch A."/>
        </authorList>
    </citation>
    <scope>NUCLEOTIDE SEQUENCE [LARGE SCALE GENOMIC DNA]</scope>
    <source>
        <strain evidence="6 7">IMMIB RIV-2301</strain>
    </source>
</reference>
<dbReference type="InterPro" id="IPR036271">
    <property type="entry name" value="Tet_transcr_reg_TetR-rel_C_sf"/>
</dbReference>
<dbReference type="OrthoDB" id="9795011at2"/>
<dbReference type="KEGG" id="cuv:CUREI_00125"/>
<evidence type="ECO:0000256" key="2">
    <source>
        <dbReference type="ARBA" id="ARBA00023125"/>
    </source>
</evidence>
<dbReference type="Proteomes" id="UP000028939">
    <property type="component" value="Chromosome"/>
</dbReference>
<dbReference type="PANTHER" id="PTHR30055">
    <property type="entry name" value="HTH-TYPE TRANSCRIPTIONAL REGULATOR RUTR"/>
    <property type="match status" value="1"/>
</dbReference>
<protein>
    <recommendedName>
        <fullName evidence="5">HTH tetR-type domain-containing protein</fullName>
    </recommendedName>
</protein>
<dbReference type="SUPFAM" id="SSF46689">
    <property type="entry name" value="Homeodomain-like"/>
    <property type="match status" value="1"/>
</dbReference>
<evidence type="ECO:0000259" key="5">
    <source>
        <dbReference type="PROSITE" id="PS50977"/>
    </source>
</evidence>
<dbReference type="GO" id="GO:0000976">
    <property type="term" value="F:transcription cis-regulatory region binding"/>
    <property type="evidence" value="ECO:0007669"/>
    <property type="project" value="TreeGrafter"/>
</dbReference>
<organism evidence="6 7">
    <name type="scientific">Corynebacterium ureicelerivorans</name>
    <dbReference type="NCBI Taxonomy" id="401472"/>
    <lineage>
        <taxon>Bacteria</taxon>
        <taxon>Bacillati</taxon>
        <taxon>Actinomycetota</taxon>
        <taxon>Actinomycetes</taxon>
        <taxon>Mycobacteriales</taxon>
        <taxon>Corynebacteriaceae</taxon>
        <taxon>Corynebacterium</taxon>
    </lineage>
</organism>
<keyword evidence="2 4" id="KW-0238">DNA-binding</keyword>
<keyword evidence="1" id="KW-0805">Transcription regulation</keyword>
<dbReference type="STRING" id="401472.CUREI_00125"/>
<dbReference type="PANTHER" id="PTHR30055:SF234">
    <property type="entry name" value="HTH-TYPE TRANSCRIPTIONAL REGULATOR BETI"/>
    <property type="match status" value="1"/>
</dbReference>
<dbReference type="EMBL" id="CP009215">
    <property type="protein sequence ID" value="AIL95945.1"/>
    <property type="molecule type" value="Genomic_DNA"/>
</dbReference>
<dbReference type="GO" id="GO:0003700">
    <property type="term" value="F:DNA-binding transcription factor activity"/>
    <property type="evidence" value="ECO:0007669"/>
    <property type="project" value="TreeGrafter"/>
</dbReference>
<name>A0A077HI63_9CORY</name>
<dbReference type="AlphaFoldDB" id="A0A077HI63"/>
<evidence type="ECO:0000313" key="7">
    <source>
        <dbReference type="Proteomes" id="UP000028939"/>
    </source>
</evidence>
<dbReference type="InterPro" id="IPR050109">
    <property type="entry name" value="HTH-type_TetR-like_transc_reg"/>
</dbReference>
<keyword evidence="7" id="KW-1185">Reference proteome</keyword>
<evidence type="ECO:0000256" key="3">
    <source>
        <dbReference type="ARBA" id="ARBA00023163"/>
    </source>
</evidence>
<evidence type="ECO:0000313" key="6">
    <source>
        <dbReference type="EMBL" id="AIL95945.1"/>
    </source>
</evidence>
<feature type="DNA-binding region" description="H-T-H motif" evidence="4">
    <location>
        <begin position="29"/>
        <end position="48"/>
    </location>
</feature>
<dbReference type="InterPro" id="IPR009057">
    <property type="entry name" value="Homeodomain-like_sf"/>
</dbReference>
<evidence type="ECO:0000256" key="4">
    <source>
        <dbReference type="PROSITE-ProRule" id="PRU00335"/>
    </source>
</evidence>